<dbReference type="Proteomes" id="UP000185192">
    <property type="component" value="Unassembled WGS sequence"/>
</dbReference>
<evidence type="ECO:0000313" key="2">
    <source>
        <dbReference type="Proteomes" id="UP000185192"/>
    </source>
</evidence>
<proteinExistence type="predicted"/>
<protein>
    <submittedName>
        <fullName evidence="1">Uncharacterized protein</fullName>
    </submittedName>
</protein>
<keyword evidence="2" id="KW-1185">Reference proteome</keyword>
<accession>A0A1N6FGP5</accession>
<gene>
    <name evidence="1" type="ORF">SAMN02745824_2386</name>
</gene>
<reference evidence="2" key="1">
    <citation type="submission" date="2016-11" db="EMBL/GenBank/DDBJ databases">
        <authorList>
            <person name="Varghese N."/>
            <person name="Submissions S."/>
        </authorList>
    </citation>
    <scope>NUCLEOTIDE SEQUENCE [LARGE SCALE GENOMIC DNA]</scope>
    <source>
        <strain evidence="2">DSM 22363</strain>
    </source>
</reference>
<dbReference type="AlphaFoldDB" id="A0A1N6FGP5"/>
<sequence length="163" mass="17920">MPALGAKADIRGYEADLPFTTHLRTAEILIERGMADTQSTPPAQKAAPYSSSAPHPYACFRCRKSFKRASRVEAVLPCPNCGGPSIGLTRKFKPPKSTDAKQWKKVEALVRHGFLFWSLSEPYPETLEEVPAFALRHASFVACERANNPEAFAQIDAALSLET</sequence>
<dbReference type="STRING" id="1123272.SAMN02745824_2386"/>
<evidence type="ECO:0000313" key="1">
    <source>
        <dbReference type="EMBL" id="SIN94424.1"/>
    </source>
</evidence>
<dbReference type="EMBL" id="FSQW01000002">
    <property type="protein sequence ID" value="SIN94424.1"/>
    <property type="molecule type" value="Genomic_DNA"/>
</dbReference>
<name>A0A1N6FGP5_9SPHN</name>
<organism evidence="1 2">
    <name type="scientific">Parasphingorhabdus marina DSM 22363</name>
    <dbReference type="NCBI Taxonomy" id="1123272"/>
    <lineage>
        <taxon>Bacteria</taxon>
        <taxon>Pseudomonadati</taxon>
        <taxon>Pseudomonadota</taxon>
        <taxon>Alphaproteobacteria</taxon>
        <taxon>Sphingomonadales</taxon>
        <taxon>Sphingomonadaceae</taxon>
        <taxon>Parasphingorhabdus</taxon>
    </lineage>
</organism>